<dbReference type="PRINTS" id="PR00105">
    <property type="entry name" value="C5METTRFRASE"/>
</dbReference>
<protein>
    <recommendedName>
        <fullName evidence="1">DNA (cytosine-5-)-methyltransferase</fullName>
        <ecNumber evidence="1">2.1.1.37</ecNumber>
    </recommendedName>
</protein>
<evidence type="ECO:0000256" key="7">
    <source>
        <dbReference type="PROSITE-ProRule" id="PRU01016"/>
    </source>
</evidence>
<feature type="active site" evidence="7">
    <location>
        <position position="309"/>
    </location>
</feature>
<evidence type="ECO:0000256" key="2">
    <source>
        <dbReference type="ARBA" id="ARBA00022603"/>
    </source>
</evidence>
<dbReference type="Proteomes" id="UP000319976">
    <property type="component" value="Chromosome"/>
</dbReference>
<evidence type="ECO:0000256" key="3">
    <source>
        <dbReference type="ARBA" id="ARBA00022679"/>
    </source>
</evidence>
<dbReference type="Gene3D" id="1.10.1670.10">
    <property type="entry name" value="Helix-hairpin-Helix base-excision DNA repair enzymes (C-terminal)"/>
    <property type="match status" value="1"/>
</dbReference>
<keyword evidence="5" id="KW-0680">Restriction system</keyword>
<sequence length="592" mass="65979">MSAAKRIERITKLLELEYRTPDLGNQSDPIAELVFILLSEKTDDNNFVEAFNQLDAAFDSWESVRDADVSDIAKLIRVAGMANRRAKLIKSALNAITVTYGCLDLSRLRDQPNVAALSQLSTLPGIGKKAARCILMYAFGRHVLPVDIHTYRLAIRMGLIARTVSFDEAHDLLEALIPWNFRRRFHINAVAHGRERCRSKAPRCDGCPLARMCIVAKAESEPEIRMRPKPLALELFSGAGGMSCGFSHAGFQIVQAIEADQRAAETFRANHCETDLIVGNVANLDPLTVARRASIRRGDLTLLFGGPPCQGFSESNRRTRTLENPRNHLYRQFFRYVAALEPQWFVLENVAGLKTLADGAVLSSIIKRASELGYQAEWQELNAANFGVPQTRRRIFVVGNSLGLPVQFPQPTHGTKGTTFVSVKDAISDLPHLPVGANCGCLPYRDGHRTSDYQKSMRNGKDCVDGNVVTNNSKLVIKRYKQIRQGQNWEAIPAELMDNYFDSSRCHTGIYYRLKWGEPSKVIGNFRKNMLIHPTQNRGLSVREAARLQSFPDSYKFIGSIGFQQQQVADAVPPLLAEAVANAVLDLRTKGK</sequence>
<comment type="catalytic activity">
    <reaction evidence="6">
        <text>a 2'-deoxycytidine in DNA + S-adenosyl-L-methionine = a 5-methyl-2'-deoxycytidine in DNA + S-adenosyl-L-homocysteine + H(+)</text>
        <dbReference type="Rhea" id="RHEA:13681"/>
        <dbReference type="Rhea" id="RHEA-COMP:11369"/>
        <dbReference type="Rhea" id="RHEA-COMP:11370"/>
        <dbReference type="ChEBI" id="CHEBI:15378"/>
        <dbReference type="ChEBI" id="CHEBI:57856"/>
        <dbReference type="ChEBI" id="CHEBI:59789"/>
        <dbReference type="ChEBI" id="CHEBI:85452"/>
        <dbReference type="ChEBI" id="CHEBI:85454"/>
        <dbReference type="EC" id="2.1.1.37"/>
    </reaction>
</comment>
<dbReference type="InterPro" id="IPR023170">
    <property type="entry name" value="HhH_base_excis_C"/>
</dbReference>
<evidence type="ECO:0000256" key="1">
    <source>
        <dbReference type="ARBA" id="ARBA00011975"/>
    </source>
</evidence>
<dbReference type="REBASE" id="355797">
    <property type="entry name" value="M.PbaV22ORF39330P"/>
</dbReference>
<evidence type="ECO:0000313" key="10">
    <source>
        <dbReference type="EMBL" id="QDT66662.1"/>
    </source>
</evidence>
<dbReference type="RefSeq" id="WP_145265921.1">
    <property type="nucleotide sequence ID" value="NZ_CP036316.1"/>
</dbReference>
<proteinExistence type="inferred from homology"/>
<dbReference type="SUPFAM" id="SSF53335">
    <property type="entry name" value="S-adenosyl-L-methionine-dependent methyltransferases"/>
    <property type="match status" value="1"/>
</dbReference>
<dbReference type="KEGG" id="chya:V22_39330"/>
<dbReference type="OrthoDB" id="9813719at2"/>
<keyword evidence="4 7" id="KW-0949">S-adenosyl-L-methionine</keyword>
<dbReference type="Pfam" id="PF00730">
    <property type="entry name" value="HhH-GPD"/>
    <property type="match status" value="1"/>
</dbReference>
<dbReference type="PANTHER" id="PTHR10629:SF52">
    <property type="entry name" value="DNA (CYTOSINE-5)-METHYLTRANSFERASE 1"/>
    <property type="match status" value="1"/>
</dbReference>
<dbReference type="GO" id="GO:0032259">
    <property type="term" value="P:methylation"/>
    <property type="evidence" value="ECO:0007669"/>
    <property type="project" value="UniProtKB-KW"/>
</dbReference>
<organism evidence="10 11">
    <name type="scientific">Calycomorphotria hydatis</name>
    <dbReference type="NCBI Taxonomy" id="2528027"/>
    <lineage>
        <taxon>Bacteria</taxon>
        <taxon>Pseudomonadati</taxon>
        <taxon>Planctomycetota</taxon>
        <taxon>Planctomycetia</taxon>
        <taxon>Planctomycetales</taxon>
        <taxon>Planctomycetaceae</taxon>
        <taxon>Calycomorphotria</taxon>
    </lineage>
</organism>
<feature type="domain" description="HhH-GPD" evidence="9">
    <location>
        <begin position="38"/>
        <end position="195"/>
    </location>
</feature>
<dbReference type="Pfam" id="PF00145">
    <property type="entry name" value="DNA_methylase"/>
    <property type="match status" value="1"/>
</dbReference>
<dbReference type="AlphaFoldDB" id="A0A517TE73"/>
<dbReference type="SUPFAM" id="SSF48150">
    <property type="entry name" value="DNA-glycosylase"/>
    <property type="match status" value="1"/>
</dbReference>
<evidence type="ECO:0000256" key="8">
    <source>
        <dbReference type="RuleBase" id="RU000416"/>
    </source>
</evidence>
<keyword evidence="2 7" id="KW-0489">Methyltransferase</keyword>
<comment type="similarity">
    <text evidence="7 8">Belongs to the class I-like SAM-binding methyltransferase superfamily. C5-methyltransferase family.</text>
</comment>
<dbReference type="Gene3D" id="3.40.50.150">
    <property type="entry name" value="Vaccinia Virus protein VP39"/>
    <property type="match status" value="1"/>
</dbReference>
<dbReference type="GO" id="GO:0044027">
    <property type="term" value="P:negative regulation of gene expression via chromosomal CpG island methylation"/>
    <property type="evidence" value="ECO:0007669"/>
    <property type="project" value="TreeGrafter"/>
</dbReference>
<dbReference type="InterPro" id="IPR050390">
    <property type="entry name" value="C5-Methyltransferase"/>
</dbReference>
<dbReference type="GO" id="GO:0003886">
    <property type="term" value="F:DNA (cytosine-5-)-methyltransferase activity"/>
    <property type="evidence" value="ECO:0007669"/>
    <property type="project" value="UniProtKB-EC"/>
</dbReference>
<dbReference type="EC" id="2.1.1.37" evidence="1"/>
<gene>
    <name evidence="10" type="primary">bspRIM</name>
    <name evidence="10" type="ORF">V22_39330</name>
</gene>
<keyword evidence="3 7" id="KW-0808">Transferase</keyword>
<accession>A0A517TE73</accession>
<dbReference type="Gene3D" id="1.10.340.30">
    <property type="entry name" value="Hypothetical protein, domain 2"/>
    <property type="match status" value="1"/>
</dbReference>
<keyword evidence="11" id="KW-1185">Reference proteome</keyword>
<evidence type="ECO:0000313" key="11">
    <source>
        <dbReference type="Proteomes" id="UP000319976"/>
    </source>
</evidence>
<dbReference type="InterPro" id="IPR029063">
    <property type="entry name" value="SAM-dependent_MTases_sf"/>
</dbReference>
<dbReference type="PROSITE" id="PS51679">
    <property type="entry name" value="SAM_MT_C5"/>
    <property type="match status" value="1"/>
</dbReference>
<name>A0A517TE73_9PLAN</name>
<dbReference type="InterPro" id="IPR001525">
    <property type="entry name" value="C5_MeTfrase"/>
</dbReference>
<dbReference type="Gene3D" id="3.90.120.10">
    <property type="entry name" value="DNA Methylase, subunit A, domain 2"/>
    <property type="match status" value="1"/>
</dbReference>
<dbReference type="NCBIfam" id="TIGR00675">
    <property type="entry name" value="dcm"/>
    <property type="match status" value="1"/>
</dbReference>
<dbReference type="PANTHER" id="PTHR10629">
    <property type="entry name" value="CYTOSINE-SPECIFIC METHYLTRANSFERASE"/>
    <property type="match status" value="1"/>
</dbReference>
<evidence type="ECO:0000256" key="4">
    <source>
        <dbReference type="ARBA" id="ARBA00022691"/>
    </source>
</evidence>
<dbReference type="CDD" id="cd00056">
    <property type="entry name" value="ENDO3c"/>
    <property type="match status" value="1"/>
</dbReference>
<dbReference type="EMBL" id="CP036316">
    <property type="protein sequence ID" value="QDT66662.1"/>
    <property type="molecule type" value="Genomic_DNA"/>
</dbReference>
<dbReference type="SMART" id="SM00478">
    <property type="entry name" value="ENDO3c"/>
    <property type="match status" value="1"/>
</dbReference>
<evidence type="ECO:0000256" key="5">
    <source>
        <dbReference type="ARBA" id="ARBA00022747"/>
    </source>
</evidence>
<evidence type="ECO:0000259" key="9">
    <source>
        <dbReference type="SMART" id="SM00478"/>
    </source>
</evidence>
<dbReference type="InterPro" id="IPR003265">
    <property type="entry name" value="HhH-GPD_domain"/>
</dbReference>
<dbReference type="GO" id="GO:0009307">
    <property type="term" value="P:DNA restriction-modification system"/>
    <property type="evidence" value="ECO:0007669"/>
    <property type="project" value="UniProtKB-KW"/>
</dbReference>
<dbReference type="GO" id="GO:0006284">
    <property type="term" value="P:base-excision repair"/>
    <property type="evidence" value="ECO:0007669"/>
    <property type="project" value="InterPro"/>
</dbReference>
<reference evidence="10 11" key="1">
    <citation type="submission" date="2019-02" db="EMBL/GenBank/DDBJ databases">
        <title>Deep-cultivation of Planctomycetes and their phenomic and genomic characterization uncovers novel biology.</title>
        <authorList>
            <person name="Wiegand S."/>
            <person name="Jogler M."/>
            <person name="Boedeker C."/>
            <person name="Pinto D."/>
            <person name="Vollmers J."/>
            <person name="Rivas-Marin E."/>
            <person name="Kohn T."/>
            <person name="Peeters S.H."/>
            <person name="Heuer A."/>
            <person name="Rast P."/>
            <person name="Oberbeckmann S."/>
            <person name="Bunk B."/>
            <person name="Jeske O."/>
            <person name="Meyerdierks A."/>
            <person name="Storesund J.E."/>
            <person name="Kallscheuer N."/>
            <person name="Luecker S."/>
            <person name="Lage O.M."/>
            <person name="Pohl T."/>
            <person name="Merkel B.J."/>
            <person name="Hornburger P."/>
            <person name="Mueller R.-W."/>
            <person name="Bruemmer F."/>
            <person name="Labrenz M."/>
            <person name="Spormann A.M."/>
            <person name="Op den Camp H."/>
            <person name="Overmann J."/>
            <person name="Amann R."/>
            <person name="Jetten M.S.M."/>
            <person name="Mascher T."/>
            <person name="Medema M.H."/>
            <person name="Devos D.P."/>
            <person name="Kaster A.-K."/>
            <person name="Ovreas L."/>
            <person name="Rohde M."/>
            <person name="Galperin M.Y."/>
            <person name="Jogler C."/>
        </authorList>
    </citation>
    <scope>NUCLEOTIDE SEQUENCE [LARGE SCALE GENOMIC DNA]</scope>
    <source>
        <strain evidence="10 11">V22</strain>
    </source>
</reference>
<dbReference type="GO" id="GO:0003677">
    <property type="term" value="F:DNA binding"/>
    <property type="evidence" value="ECO:0007669"/>
    <property type="project" value="TreeGrafter"/>
</dbReference>
<dbReference type="InterPro" id="IPR011257">
    <property type="entry name" value="DNA_glycosylase"/>
</dbReference>
<evidence type="ECO:0000256" key="6">
    <source>
        <dbReference type="ARBA" id="ARBA00047422"/>
    </source>
</evidence>